<dbReference type="RefSeq" id="WP_155176307.1">
    <property type="nucleotide sequence ID" value="NZ_BAAAFL010000029.1"/>
</dbReference>
<evidence type="ECO:0000313" key="3">
    <source>
        <dbReference type="Proteomes" id="UP000798808"/>
    </source>
</evidence>
<organism evidence="2 3">
    <name type="scientific">Fulvivirga kasyanovii</name>
    <dbReference type="NCBI Taxonomy" id="396812"/>
    <lineage>
        <taxon>Bacteria</taxon>
        <taxon>Pseudomonadati</taxon>
        <taxon>Bacteroidota</taxon>
        <taxon>Cytophagia</taxon>
        <taxon>Cytophagales</taxon>
        <taxon>Fulvivirgaceae</taxon>
        <taxon>Fulvivirga</taxon>
    </lineage>
</organism>
<dbReference type="Pfam" id="PF10648">
    <property type="entry name" value="Gmad2"/>
    <property type="match status" value="1"/>
</dbReference>
<proteinExistence type="predicted"/>
<name>A0ABW9RZP3_9BACT</name>
<protein>
    <recommendedName>
        <fullName evidence="1">Bacterial spore germination immunoglobulin-like domain-containing protein</fullName>
    </recommendedName>
</protein>
<feature type="domain" description="Bacterial spore germination immunoglobulin-like" evidence="1">
    <location>
        <begin position="252"/>
        <end position="335"/>
    </location>
</feature>
<comment type="caution">
    <text evidence="2">The sequence shown here is derived from an EMBL/GenBank/DDBJ whole genome shotgun (WGS) entry which is preliminary data.</text>
</comment>
<evidence type="ECO:0000313" key="2">
    <source>
        <dbReference type="EMBL" id="MTI28620.1"/>
    </source>
</evidence>
<keyword evidence="3" id="KW-1185">Reference proteome</keyword>
<evidence type="ECO:0000259" key="1">
    <source>
        <dbReference type="Pfam" id="PF10648"/>
    </source>
</evidence>
<accession>A0ABW9RZP3</accession>
<dbReference type="Proteomes" id="UP000798808">
    <property type="component" value="Unassembled WGS sequence"/>
</dbReference>
<sequence length="357" mass="40674">MRKYLLLLTGLLFIYACEVDTTRTNSGQLTQNMPDSQVLKLSEKGQVVDRTYDWKKYKNNHYRFNIEYPEQWRVIESTQNPDIPVINIYSKEFDNGFKLPLMIHEDSRISHISFYPKGLGVDGPAGTNISLSEAETNLPTPFQLDSSRSKAYQLNDGEVWGYYLKPEKLPKSNWTEHGFIFVQAQVSDHELKCFDNSGKEKPISQCNTMGGTDRLIRYGNVDEGDMQLIKHMLGTLNFVDGTKPRKALSDLIQVENIGQNDTIRPPVVIKGKARGPWFFEGQFPIEIANANRKTIVRDVAKADGKWMTSEWVDFKATMDFAVNGENQRGYIILRRSNASGKAELDRSYTLPVVIDGQ</sequence>
<gene>
    <name evidence="2" type="ORF">E1163_26920</name>
</gene>
<dbReference type="PROSITE" id="PS51257">
    <property type="entry name" value="PROKAR_LIPOPROTEIN"/>
    <property type="match status" value="1"/>
</dbReference>
<dbReference type="EMBL" id="SMLW01000668">
    <property type="protein sequence ID" value="MTI28620.1"/>
    <property type="molecule type" value="Genomic_DNA"/>
</dbReference>
<dbReference type="InterPro" id="IPR018911">
    <property type="entry name" value="Gmad2_Ig-like_dom"/>
</dbReference>
<reference evidence="2 3" key="1">
    <citation type="submission" date="2019-02" db="EMBL/GenBank/DDBJ databases">
        <authorList>
            <person name="Goldberg S.R."/>
            <person name="Haltli B.A."/>
            <person name="Correa H."/>
            <person name="Russell K.G."/>
        </authorList>
    </citation>
    <scope>NUCLEOTIDE SEQUENCE [LARGE SCALE GENOMIC DNA]</scope>
    <source>
        <strain evidence="2 3">JCM 16186</strain>
    </source>
</reference>